<dbReference type="EMBL" id="CM055111">
    <property type="protein sequence ID" value="KAJ7519123.1"/>
    <property type="molecule type" value="Genomic_DNA"/>
</dbReference>
<evidence type="ECO:0000313" key="2">
    <source>
        <dbReference type="Proteomes" id="UP001162992"/>
    </source>
</evidence>
<keyword evidence="2" id="KW-1185">Reference proteome</keyword>
<protein>
    <submittedName>
        <fullName evidence="1">Uncharacterized protein</fullName>
    </submittedName>
</protein>
<gene>
    <name evidence="1" type="ORF">O6H91_20G023900</name>
</gene>
<proteinExistence type="predicted"/>
<evidence type="ECO:0000313" key="1">
    <source>
        <dbReference type="EMBL" id="KAJ7519123.1"/>
    </source>
</evidence>
<accession>A0ACC2ANI8</accession>
<name>A0ACC2ANI8_DIPCM</name>
<dbReference type="Proteomes" id="UP001162992">
    <property type="component" value="Chromosome 20"/>
</dbReference>
<comment type="caution">
    <text evidence="1">The sequence shown here is derived from an EMBL/GenBank/DDBJ whole genome shotgun (WGS) entry which is preliminary data.</text>
</comment>
<reference evidence="2" key="1">
    <citation type="journal article" date="2024" name="Proc. Natl. Acad. Sci. U.S.A.">
        <title>Extraordinary preservation of gene collinearity over three hundred million years revealed in homosporous lycophytes.</title>
        <authorList>
            <person name="Li C."/>
            <person name="Wickell D."/>
            <person name="Kuo L.Y."/>
            <person name="Chen X."/>
            <person name="Nie B."/>
            <person name="Liao X."/>
            <person name="Peng D."/>
            <person name="Ji J."/>
            <person name="Jenkins J."/>
            <person name="Williams M."/>
            <person name="Shu S."/>
            <person name="Plott C."/>
            <person name="Barry K."/>
            <person name="Rajasekar S."/>
            <person name="Grimwood J."/>
            <person name="Han X."/>
            <person name="Sun S."/>
            <person name="Hou Z."/>
            <person name="He W."/>
            <person name="Dai G."/>
            <person name="Sun C."/>
            <person name="Schmutz J."/>
            <person name="Leebens-Mack J.H."/>
            <person name="Li F.W."/>
            <person name="Wang L."/>
        </authorList>
    </citation>
    <scope>NUCLEOTIDE SEQUENCE [LARGE SCALE GENOMIC DNA]</scope>
    <source>
        <strain evidence="2">cv. PW_Plant_1</strain>
    </source>
</reference>
<sequence>MAEFIKQNEVVDSKDVVAHVQSYTLHLGATSHLKVHSEVSDSSSCMKEHPDTANGLKKEKECLHGAGEWKCKCSPKACYRAGEKVDMNTRYPGAQSWFFDLLTPAFLQVLRLHHLISQRSKASSLLMRIRSRYLTTHLGI</sequence>
<organism evidence="1 2">
    <name type="scientific">Diphasiastrum complanatum</name>
    <name type="common">Issler's clubmoss</name>
    <name type="synonym">Lycopodium complanatum</name>
    <dbReference type="NCBI Taxonomy" id="34168"/>
    <lineage>
        <taxon>Eukaryota</taxon>
        <taxon>Viridiplantae</taxon>
        <taxon>Streptophyta</taxon>
        <taxon>Embryophyta</taxon>
        <taxon>Tracheophyta</taxon>
        <taxon>Lycopodiopsida</taxon>
        <taxon>Lycopodiales</taxon>
        <taxon>Lycopodiaceae</taxon>
        <taxon>Lycopodioideae</taxon>
        <taxon>Diphasiastrum</taxon>
    </lineage>
</organism>